<protein>
    <recommendedName>
        <fullName evidence="4">G domain-containing protein</fullName>
    </recommendedName>
</protein>
<keyword evidence="3" id="KW-1185">Reference proteome</keyword>
<feature type="compositionally biased region" description="Basic and acidic residues" evidence="1">
    <location>
        <begin position="283"/>
        <end position="292"/>
    </location>
</feature>
<proteinExistence type="predicted"/>
<dbReference type="SUPFAM" id="SSF52540">
    <property type="entry name" value="P-loop containing nucleoside triphosphate hydrolases"/>
    <property type="match status" value="1"/>
</dbReference>
<feature type="region of interest" description="Disordered" evidence="1">
    <location>
        <begin position="385"/>
        <end position="404"/>
    </location>
</feature>
<feature type="compositionally biased region" description="Basic residues" evidence="1">
    <location>
        <begin position="307"/>
        <end position="316"/>
    </location>
</feature>
<feature type="compositionally biased region" description="Basic and acidic residues" evidence="1">
    <location>
        <begin position="220"/>
        <end position="241"/>
    </location>
</feature>
<accession>A0AAD5V4F8</accession>
<dbReference type="InterPro" id="IPR027417">
    <property type="entry name" value="P-loop_NTPase"/>
</dbReference>
<comment type="caution">
    <text evidence="2">The sequence shown here is derived from an EMBL/GenBank/DDBJ whole genome shotgun (WGS) entry which is preliminary data.</text>
</comment>
<evidence type="ECO:0000313" key="2">
    <source>
        <dbReference type="EMBL" id="KAJ3484489.1"/>
    </source>
</evidence>
<gene>
    <name evidence="2" type="ORF">NLI96_g5604</name>
</gene>
<feature type="region of interest" description="Disordered" evidence="1">
    <location>
        <begin position="629"/>
        <end position="696"/>
    </location>
</feature>
<name>A0AAD5V4F8_9APHY</name>
<organism evidence="2 3">
    <name type="scientific">Meripilus lineatus</name>
    <dbReference type="NCBI Taxonomy" id="2056292"/>
    <lineage>
        <taxon>Eukaryota</taxon>
        <taxon>Fungi</taxon>
        <taxon>Dikarya</taxon>
        <taxon>Basidiomycota</taxon>
        <taxon>Agaricomycotina</taxon>
        <taxon>Agaricomycetes</taxon>
        <taxon>Polyporales</taxon>
        <taxon>Meripilaceae</taxon>
        <taxon>Meripilus</taxon>
    </lineage>
</organism>
<dbReference type="Gene3D" id="3.40.50.300">
    <property type="entry name" value="P-loop containing nucleotide triphosphate hydrolases"/>
    <property type="match status" value="1"/>
</dbReference>
<feature type="region of interest" description="Disordered" evidence="1">
    <location>
        <begin position="266"/>
        <end position="377"/>
    </location>
</feature>
<feature type="compositionally biased region" description="Polar residues" evidence="1">
    <location>
        <begin position="681"/>
        <end position="696"/>
    </location>
</feature>
<feature type="compositionally biased region" description="Low complexity" evidence="1">
    <location>
        <begin position="323"/>
        <end position="335"/>
    </location>
</feature>
<reference evidence="2" key="1">
    <citation type="submission" date="2022-07" db="EMBL/GenBank/DDBJ databases">
        <title>Genome Sequence of Physisporinus lineatus.</title>
        <authorList>
            <person name="Buettner E."/>
        </authorList>
    </citation>
    <scope>NUCLEOTIDE SEQUENCE</scope>
    <source>
        <strain evidence="2">VT162</strain>
    </source>
</reference>
<feature type="compositionally biased region" description="Basic and acidic residues" evidence="1">
    <location>
        <begin position="639"/>
        <end position="669"/>
    </location>
</feature>
<dbReference type="EMBL" id="JANAWD010000187">
    <property type="protein sequence ID" value="KAJ3484489.1"/>
    <property type="molecule type" value="Genomic_DNA"/>
</dbReference>
<sequence length="696" mass="77779">MGDGRTSCTSAIGHSQVFNVKDVPIALVDTPGFDSNVKSAAEVLDMISAYLATSLEQGLYVSGIIYMRRITDDGMPGGTLTDFRLFREVCGEKALKNVLVVTNMWGLIDPDVGLAREEGLRTNEALFKPWFDAGAGLMHHDNTVESTQRIIWDILRHRPRLLRIQRELVTDKLTLDKTSAYDALGRQLHHEKMEYEKELKAIAEQHDKAVQEQDEAAQTELEHRRQGVEDRIRGLTADRSKKGQGFEAEKQRARDMGAVLLEDAKRHRGPANQSPPAQNGHPPESDHGHNDSDGVAPLMVPPPRPGGSRRSKREKRSSRDGHSQQGSAHGSSTGAEPVSQAVHTRSISAPYPSTGTPKGSHRRIASVNPSTLNGARAEPKAVDYATSGHPAAPSSQGHGSVRERSVLSYEPAPSAIQEDPLPQIRIKQASVLSRQSVASPPRVNSQAMMTPPLSPVASKALRDEIGRLTFELGTAKEMLDTSHRRVQDLEEAVARLTAELNTSGGSLHVLLQDALTLLMCNLMELHDDDLLPKPLRHRYWLRIPMEEGPAKQVLRPNWDEPFNGKKKWYKPWAGKPSWPKTVITKFRDEAPYLANNNTTLALFRTLTDIDIRRDLEIVYAGFQSRWLEESHQAPTESQYDEHDHEREHEREHEHEHQQGHEHDLSHDQDLSGEYYSEGSPRYSTSMSHHQPNGHTH</sequence>
<dbReference type="Proteomes" id="UP001212997">
    <property type="component" value="Unassembled WGS sequence"/>
</dbReference>
<dbReference type="AlphaFoldDB" id="A0AAD5V4F8"/>
<feature type="compositionally biased region" description="Polar residues" evidence="1">
    <location>
        <begin position="341"/>
        <end position="357"/>
    </location>
</feature>
<evidence type="ECO:0000256" key="1">
    <source>
        <dbReference type="SAM" id="MobiDB-lite"/>
    </source>
</evidence>
<feature type="region of interest" description="Disordered" evidence="1">
    <location>
        <begin position="209"/>
        <end position="252"/>
    </location>
</feature>
<evidence type="ECO:0000313" key="3">
    <source>
        <dbReference type="Proteomes" id="UP001212997"/>
    </source>
</evidence>
<evidence type="ECO:0008006" key="4">
    <source>
        <dbReference type="Google" id="ProtNLM"/>
    </source>
</evidence>